<sequence length="196" mass="23302">MVYSEVILELLDRVQVLERTQVVWYAEALDAYGQGEMVIKKALHGLLRRGQLYEYQEGDRCYLSRNPVKKLDETNKMEMSLFWVLLDAMPYSQNFKMNLLKTFQLTYINGKNKIVQAVYIPRYQETAICRLIKEIPESEYDREDCRIAVLEDPEGLEKLQRMGFTHVLHIDQEEKNPDERMKILKTFRGEEAWRDI</sequence>
<dbReference type="Proteomes" id="UP001652461">
    <property type="component" value="Unassembled WGS sequence"/>
</dbReference>
<dbReference type="EMBL" id="JAOQKC010000002">
    <property type="protein sequence ID" value="MCU6695655.1"/>
    <property type="molecule type" value="Genomic_DNA"/>
</dbReference>
<keyword evidence="2" id="KW-1185">Reference proteome</keyword>
<dbReference type="InterPro" id="IPR043752">
    <property type="entry name" value="DUF5697"/>
</dbReference>
<protein>
    <submittedName>
        <fullName evidence="1">DUF5697 family protein</fullName>
    </submittedName>
</protein>
<dbReference type="RefSeq" id="WP_158361754.1">
    <property type="nucleotide sequence ID" value="NZ_JAOQKC010000002.1"/>
</dbReference>
<proteinExistence type="predicted"/>
<gene>
    <name evidence="1" type="ORF">OCV63_01925</name>
</gene>
<evidence type="ECO:0000313" key="1">
    <source>
        <dbReference type="EMBL" id="MCU6695655.1"/>
    </source>
</evidence>
<evidence type="ECO:0000313" key="2">
    <source>
        <dbReference type="Proteomes" id="UP001652461"/>
    </source>
</evidence>
<accession>A0ABT2RTL3</accession>
<comment type="caution">
    <text evidence="1">The sequence shown here is derived from an EMBL/GenBank/DDBJ whole genome shotgun (WGS) entry which is preliminary data.</text>
</comment>
<dbReference type="Pfam" id="PF18954">
    <property type="entry name" value="DUF5697"/>
    <property type="match status" value="1"/>
</dbReference>
<name>A0ABT2RTL3_9FIRM</name>
<organism evidence="1 2">
    <name type="scientific">Laedolimicola ammoniilytica</name>
    <dbReference type="NCBI Taxonomy" id="2981771"/>
    <lineage>
        <taxon>Bacteria</taxon>
        <taxon>Bacillati</taxon>
        <taxon>Bacillota</taxon>
        <taxon>Clostridia</taxon>
        <taxon>Lachnospirales</taxon>
        <taxon>Lachnospiraceae</taxon>
        <taxon>Laedolimicola</taxon>
    </lineage>
</organism>
<reference evidence="1 2" key="1">
    <citation type="journal article" date="2021" name="ISME Commun">
        <title>Automated analysis of genomic sequences facilitates high-throughput and comprehensive description of bacteria.</title>
        <authorList>
            <person name="Hitch T.C.A."/>
        </authorList>
    </citation>
    <scope>NUCLEOTIDE SEQUENCE [LARGE SCALE GENOMIC DNA]</scope>
    <source>
        <strain evidence="1 2">Sanger_04</strain>
    </source>
</reference>